<reference evidence="2" key="5">
    <citation type="journal article" date="2021" name="G3 (Bethesda)">
        <title>Aegilops tauschii genome assembly Aet v5.0 features greater sequence contiguity and improved annotation.</title>
        <authorList>
            <person name="Wang L."/>
            <person name="Zhu T."/>
            <person name="Rodriguez J.C."/>
            <person name="Deal K.R."/>
            <person name="Dubcovsky J."/>
            <person name="McGuire P.E."/>
            <person name="Lux T."/>
            <person name="Spannagl M."/>
            <person name="Mayer K.F.X."/>
            <person name="Baldrich P."/>
            <person name="Meyers B.C."/>
            <person name="Huo N."/>
            <person name="Gu Y.Q."/>
            <person name="Zhou H."/>
            <person name="Devos K.M."/>
            <person name="Bennetzen J.L."/>
            <person name="Unver T."/>
            <person name="Budak H."/>
            <person name="Gulick P.J."/>
            <person name="Galiba G."/>
            <person name="Kalapos B."/>
            <person name="Nelson D.R."/>
            <person name="Li P."/>
            <person name="You F.M."/>
            <person name="Luo M.C."/>
            <person name="Dvorak J."/>
        </authorList>
    </citation>
    <scope>NUCLEOTIDE SEQUENCE [LARGE SCALE GENOMIC DNA]</scope>
    <source>
        <strain evidence="2">cv. AL8/78</strain>
    </source>
</reference>
<evidence type="ECO:0000313" key="2">
    <source>
        <dbReference type="EnsemblPlants" id="AET4Gv20009500.10"/>
    </source>
</evidence>
<reference evidence="3" key="1">
    <citation type="journal article" date="2014" name="Science">
        <title>Ancient hybridizations among the ancestral genomes of bread wheat.</title>
        <authorList>
            <consortium name="International Wheat Genome Sequencing Consortium,"/>
            <person name="Marcussen T."/>
            <person name="Sandve S.R."/>
            <person name="Heier L."/>
            <person name="Spannagl M."/>
            <person name="Pfeifer M."/>
            <person name="Jakobsen K.S."/>
            <person name="Wulff B.B."/>
            <person name="Steuernagel B."/>
            <person name="Mayer K.F."/>
            <person name="Olsen O.A."/>
        </authorList>
    </citation>
    <scope>NUCLEOTIDE SEQUENCE [LARGE SCALE GENOMIC DNA]</scope>
    <source>
        <strain evidence="3">cv. AL8/78</strain>
    </source>
</reference>
<accession>A0A453GZR1</accession>
<name>A0A453GZR1_AEGTS</name>
<reference evidence="3" key="2">
    <citation type="journal article" date="2017" name="Nat. Plants">
        <title>The Aegilops tauschii genome reveals multiple impacts of transposons.</title>
        <authorList>
            <person name="Zhao G."/>
            <person name="Zou C."/>
            <person name="Li K."/>
            <person name="Wang K."/>
            <person name="Li T."/>
            <person name="Gao L."/>
            <person name="Zhang X."/>
            <person name="Wang H."/>
            <person name="Yang Z."/>
            <person name="Liu X."/>
            <person name="Jiang W."/>
            <person name="Mao L."/>
            <person name="Kong X."/>
            <person name="Jiao Y."/>
            <person name="Jia J."/>
        </authorList>
    </citation>
    <scope>NUCLEOTIDE SEQUENCE [LARGE SCALE GENOMIC DNA]</scope>
    <source>
        <strain evidence="3">cv. AL8/78</strain>
    </source>
</reference>
<organism evidence="2 3">
    <name type="scientific">Aegilops tauschii subsp. strangulata</name>
    <name type="common">Goatgrass</name>
    <dbReference type="NCBI Taxonomy" id="200361"/>
    <lineage>
        <taxon>Eukaryota</taxon>
        <taxon>Viridiplantae</taxon>
        <taxon>Streptophyta</taxon>
        <taxon>Embryophyta</taxon>
        <taxon>Tracheophyta</taxon>
        <taxon>Spermatophyta</taxon>
        <taxon>Magnoliopsida</taxon>
        <taxon>Liliopsida</taxon>
        <taxon>Poales</taxon>
        <taxon>Poaceae</taxon>
        <taxon>BOP clade</taxon>
        <taxon>Pooideae</taxon>
        <taxon>Triticodae</taxon>
        <taxon>Triticeae</taxon>
        <taxon>Triticinae</taxon>
        <taxon>Aegilops</taxon>
    </lineage>
</organism>
<dbReference type="AlphaFoldDB" id="A0A453GZR1"/>
<dbReference type="Pfam" id="PF05687">
    <property type="entry name" value="BES1_N"/>
    <property type="match status" value="1"/>
</dbReference>
<proteinExistence type="predicted"/>
<feature type="domain" description="BES1/BZR1 plant transcription factor N-terminal" evidence="1">
    <location>
        <begin position="1"/>
        <end position="37"/>
    </location>
</feature>
<dbReference type="EnsemblPlants" id="AET4Gv20009500.10">
    <property type="protein sequence ID" value="AET4Gv20009500.10"/>
    <property type="gene ID" value="AET4Gv20009500"/>
</dbReference>
<dbReference type="InterPro" id="IPR008540">
    <property type="entry name" value="BES1_N"/>
</dbReference>
<dbReference type="Gramene" id="AET4Gv20009500.10">
    <property type="protein sequence ID" value="AET4Gv20009500.10"/>
    <property type="gene ID" value="AET4Gv20009500"/>
</dbReference>
<dbReference type="Proteomes" id="UP000015105">
    <property type="component" value="Chromosome 4D"/>
</dbReference>
<evidence type="ECO:0000313" key="3">
    <source>
        <dbReference type="Proteomes" id="UP000015105"/>
    </source>
</evidence>
<keyword evidence="3" id="KW-1185">Reference proteome</keyword>
<reference evidence="2" key="4">
    <citation type="submission" date="2019-03" db="UniProtKB">
        <authorList>
            <consortium name="EnsemblPlants"/>
        </authorList>
    </citation>
    <scope>IDENTIFICATION</scope>
</reference>
<reference evidence="2" key="3">
    <citation type="journal article" date="2017" name="Nature">
        <title>Genome sequence of the progenitor of the wheat D genome Aegilops tauschii.</title>
        <authorList>
            <person name="Luo M.C."/>
            <person name="Gu Y.Q."/>
            <person name="Puiu D."/>
            <person name="Wang H."/>
            <person name="Twardziok S.O."/>
            <person name="Deal K.R."/>
            <person name="Huo N."/>
            <person name="Zhu T."/>
            <person name="Wang L."/>
            <person name="Wang Y."/>
            <person name="McGuire P.E."/>
            <person name="Liu S."/>
            <person name="Long H."/>
            <person name="Ramasamy R.K."/>
            <person name="Rodriguez J.C."/>
            <person name="Van S.L."/>
            <person name="Yuan L."/>
            <person name="Wang Z."/>
            <person name="Xia Z."/>
            <person name="Xiao L."/>
            <person name="Anderson O.D."/>
            <person name="Ouyang S."/>
            <person name="Liang Y."/>
            <person name="Zimin A.V."/>
            <person name="Pertea G."/>
            <person name="Qi P."/>
            <person name="Bennetzen J.L."/>
            <person name="Dai X."/>
            <person name="Dawson M.W."/>
            <person name="Muller H.G."/>
            <person name="Kugler K."/>
            <person name="Rivarola-Duarte L."/>
            <person name="Spannagl M."/>
            <person name="Mayer K.F.X."/>
            <person name="Lu F.H."/>
            <person name="Bevan M.W."/>
            <person name="Leroy P."/>
            <person name="Li P."/>
            <person name="You F.M."/>
            <person name="Sun Q."/>
            <person name="Liu Z."/>
            <person name="Lyons E."/>
            <person name="Wicker T."/>
            <person name="Salzberg S.L."/>
            <person name="Devos K.M."/>
            <person name="Dvorak J."/>
        </authorList>
    </citation>
    <scope>NUCLEOTIDE SEQUENCE [LARGE SCALE GENOMIC DNA]</scope>
    <source>
        <strain evidence="2">cv. AL8/78</strain>
    </source>
</reference>
<sequence>FGLRSRADVNEVVAALARHAGWVVLPDGTTFPSHPQASFHFSPPSPRLVTTHPCHLSSPSE</sequence>
<protein>
    <recommendedName>
        <fullName evidence="1">BES1/BZR1 plant transcription factor N-terminal domain-containing protein</fullName>
    </recommendedName>
</protein>
<evidence type="ECO:0000259" key="1">
    <source>
        <dbReference type="Pfam" id="PF05687"/>
    </source>
</evidence>
<dbReference type="GO" id="GO:0006355">
    <property type="term" value="P:regulation of DNA-templated transcription"/>
    <property type="evidence" value="ECO:0007669"/>
    <property type="project" value="UniProtKB-ARBA"/>
</dbReference>